<protein>
    <submittedName>
        <fullName evidence="1">Uncharacterized protein</fullName>
    </submittedName>
</protein>
<keyword evidence="2" id="KW-1185">Reference proteome</keyword>
<sequence length="145" mass="15952">MPQSQNLRFIATSSEDLEFEHPPGASLMRGLIARLEAAGWRPGDMENWRDAGWFAECNRGEACLEVTLASIEEPSLWMLQISPTHRPGLIGRLFGGKPSAAPADIYELALAVHHALSTLGCLDDPRWRWDGFPDVDNSTAVPRAA</sequence>
<evidence type="ECO:0000313" key="1">
    <source>
        <dbReference type="EMBL" id="RBP40534.1"/>
    </source>
</evidence>
<organism evidence="1 2">
    <name type="scientific">Roseimicrobium gellanilyticum</name>
    <dbReference type="NCBI Taxonomy" id="748857"/>
    <lineage>
        <taxon>Bacteria</taxon>
        <taxon>Pseudomonadati</taxon>
        <taxon>Verrucomicrobiota</taxon>
        <taxon>Verrucomicrobiia</taxon>
        <taxon>Verrucomicrobiales</taxon>
        <taxon>Verrucomicrobiaceae</taxon>
        <taxon>Roseimicrobium</taxon>
    </lineage>
</organism>
<accession>A0A366HFT3</accession>
<evidence type="ECO:0000313" key="2">
    <source>
        <dbReference type="Proteomes" id="UP000253426"/>
    </source>
</evidence>
<dbReference type="AlphaFoldDB" id="A0A366HFT3"/>
<name>A0A366HFT3_9BACT</name>
<proteinExistence type="predicted"/>
<dbReference type="Proteomes" id="UP000253426">
    <property type="component" value="Unassembled WGS sequence"/>
</dbReference>
<dbReference type="RefSeq" id="WP_147263537.1">
    <property type="nucleotide sequence ID" value="NZ_QNRR01000008.1"/>
</dbReference>
<gene>
    <name evidence="1" type="ORF">DES53_108241</name>
</gene>
<dbReference type="EMBL" id="QNRR01000008">
    <property type="protein sequence ID" value="RBP40534.1"/>
    <property type="molecule type" value="Genomic_DNA"/>
</dbReference>
<dbReference type="OrthoDB" id="281508at2"/>
<comment type="caution">
    <text evidence="1">The sequence shown here is derived from an EMBL/GenBank/DDBJ whole genome shotgun (WGS) entry which is preliminary data.</text>
</comment>
<reference evidence="1 2" key="1">
    <citation type="submission" date="2018-06" db="EMBL/GenBank/DDBJ databases">
        <title>Genomic Encyclopedia of Type Strains, Phase IV (KMG-IV): sequencing the most valuable type-strain genomes for metagenomic binning, comparative biology and taxonomic classification.</title>
        <authorList>
            <person name="Goeker M."/>
        </authorList>
    </citation>
    <scope>NUCLEOTIDE SEQUENCE [LARGE SCALE GENOMIC DNA]</scope>
    <source>
        <strain evidence="1 2">DSM 25532</strain>
    </source>
</reference>